<evidence type="ECO:0000313" key="3">
    <source>
        <dbReference type="Proteomes" id="UP001549167"/>
    </source>
</evidence>
<evidence type="ECO:0000313" key="2">
    <source>
        <dbReference type="EMBL" id="MET3684230.1"/>
    </source>
</evidence>
<dbReference type="Proteomes" id="UP001549167">
    <property type="component" value="Unassembled WGS sequence"/>
</dbReference>
<dbReference type="SUPFAM" id="SSF55729">
    <property type="entry name" value="Acyl-CoA N-acyltransferases (Nat)"/>
    <property type="match status" value="1"/>
</dbReference>
<dbReference type="RefSeq" id="WP_354221385.1">
    <property type="nucleotide sequence ID" value="NZ_JBEPMX010000014.1"/>
</dbReference>
<name>A0ABV2KXB7_9BACI</name>
<dbReference type="InterPro" id="IPR016181">
    <property type="entry name" value="Acyl_CoA_acyltransferase"/>
</dbReference>
<dbReference type="CDD" id="cd04301">
    <property type="entry name" value="NAT_SF"/>
    <property type="match status" value="1"/>
</dbReference>
<dbReference type="Gene3D" id="3.40.630.30">
    <property type="match status" value="1"/>
</dbReference>
<dbReference type="Pfam" id="PF13527">
    <property type="entry name" value="Acetyltransf_9"/>
    <property type="match status" value="1"/>
</dbReference>
<dbReference type="InterPro" id="IPR000182">
    <property type="entry name" value="GNAT_dom"/>
</dbReference>
<proteinExistence type="predicted"/>
<reference evidence="2 3" key="1">
    <citation type="submission" date="2024-06" db="EMBL/GenBank/DDBJ databases">
        <title>Genomic Encyclopedia of Type Strains, Phase IV (KMG-IV): sequencing the most valuable type-strain genomes for metagenomic binning, comparative biology and taxonomic classification.</title>
        <authorList>
            <person name="Goeker M."/>
        </authorList>
    </citation>
    <scope>NUCLEOTIDE SEQUENCE [LARGE SCALE GENOMIC DNA]</scope>
    <source>
        <strain evidence="2 3">DSM 23520</strain>
    </source>
</reference>
<comment type="caution">
    <text evidence="2">The sequence shown here is derived from an EMBL/GenBank/DDBJ whole genome shotgun (WGS) entry which is preliminary data.</text>
</comment>
<sequence length="329" mass="38653">MIRWANEDDITPLNHLFKTVFDKKRDAKTVQWKYFEHPVADNPWVLVFEDGYHILGSISLWVNDAYVEGLERKIALRCDTMVHPDSRGRGIYRQLNERMLQEAEARNIDLLYGFPSDKAKGPLIAQTNAQDLGGVQRYIWLQKPITLLADKFKPFKFLKPYEAMYQKRKRRQLEASPNHIREINAFDERADRLMDQVKKIKPVVTKRTANYLNWRYADHPTNNYRKFVYERNGEWLGYVVVSERSIVDIIATDEPAIWDALINQTLLSLHDAPFIQTWTMPDNPLEAALKRANFTKKDEPMPFVVNQFDDTNQIQREDVYLVQGDVDSF</sequence>
<dbReference type="PROSITE" id="PS51186">
    <property type="entry name" value="GNAT"/>
    <property type="match status" value="1"/>
</dbReference>
<gene>
    <name evidence="2" type="ORF">ABID56_002356</name>
</gene>
<protein>
    <submittedName>
        <fullName evidence="2">N-acetyltransferase YhbS</fullName>
    </submittedName>
</protein>
<dbReference type="EMBL" id="JBEPMX010000014">
    <property type="protein sequence ID" value="MET3684230.1"/>
    <property type="molecule type" value="Genomic_DNA"/>
</dbReference>
<keyword evidence="3" id="KW-1185">Reference proteome</keyword>
<organism evidence="2 3">
    <name type="scientific">Alkalibacillus flavidus</name>
    <dbReference type="NCBI Taxonomy" id="546021"/>
    <lineage>
        <taxon>Bacteria</taxon>
        <taxon>Bacillati</taxon>
        <taxon>Bacillota</taxon>
        <taxon>Bacilli</taxon>
        <taxon>Bacillales</taxon>
        <taxon>Bacillaceae</taxon>
        <taxon>Alkalibacillus</taxon>
    </lineage>
</organism>
<evidence type="ECO:0000259" key="1">
    <source>
        <dbReference type="PROSITE" id="PS51186"/>
    </source>
</evidence>
<feature type="domain" description="N-acetyltransferase" evidence="1">
    <location>
        <begin position="1"/>
        <end position="154"/>
    </location>
</feature>
<accession>A0ABV2KXB7</accession>